<accession>A0A4Y8SCG3</accession>
<dbReference type="EMBL" id="SOZE01000016">
    <property type="protein sequence ID" value="TFF36341.1"/>
    <property type="molecule type" value="Genomic_DNA"/>
</dbReference>
<protein>
    <submittedName>
        <fullName evidence="1">Uncharacterized protein</fullName>
    </submittedName>
</protein>
<evidence type="ECO:0000313" key="1">
    <source>
        <dbReference type="EMBL" id="TFF36341.1"/>
    </source>
</evidence>
<keyword evidence="2" id="KW-1185">Reference proteome</keyword>
<sequence length="187" mass="21517">MVLGYIIFSYDNKYSMYRNLKLNECDKYSDIYTINRIDPEIKIKTKKPISSTYDNFTIVSYQFKAFCEQEGYEGLEFVTLPKSPGFYWLKIHNVIELDRNGHRKGFSGIQFINYNEQCKGYESVIGASPVFLKIKESIPDGFFRSDLCFGGYSAKTPAQLIGIETMKKIKSAGFKGIDASEIKDKYD</sequence>
<proteinExistence type="predicted"/>
<gene>
    <name evidence="1" type="ORF">E2R66_16020</name>
</gene>
<reference evidence="1 2" key="1">
    <citation type="journal article" date="2017" name="Int. J. Syst. Evol. Microbiol.">
        <title>Mucilaginibacterpsychrotolerans sp. nov., isolated from peatlands.</title>
        <authorList>
            <person name="Deng Y."/>
            <person name="Shen L."/>
            <person name="Xu B."/>
            <person name="Liu Y."/>
            <person name="Gu Z."/>
            <person name="Liu H."/>
            <person name="Zhou Y."/>
        </authorList>
    </citation>
    <scope>NUCLEOTIDE SEQUENCE [LARGE SCALE GENOMIC DNA]</scope>
    <source>
        <strain evidence="1 2">NH7-4</strain>
    </source>
</reference>
<evidence type="ECO:0000313" key="2">
    <source>
        <dbReference type="Proteomes" id="UP000297540"/>
    </source>
</evidence>
<dbReference type="OrthoDB" id="2080324at2"/>
<name>A0A4Y8SCG3_9SPHI</name>
<organism evidence="1 2">
    <name type="scientific">Mucilaginibacter psychrotolerans</name>
    <dbReference type="NCBI Taxonomy" id="1524096"/>
    <lineage>
        <taxon>Bacteria</taxon>
        <taxon>Pseudomonadati</taxon>
        <taxon>Bacteroidota</taxon>
        <taxon>Sphingobacteriia</taxon>
        <taxon>Sphingobacteriales</taxon>
        <taxon>Sphingobacteriaceae</taxon>
        <taxon>Mucilaginibacter</taxon>
    </lineage>
</organism>
<comment type="caution">
    <text evidence="1">The sequence shown here is derived from an EMBL/GenBank/DDBJ whole genome shotgun (WGS) entry which is preliminary data.</text>
</comment>
<dbReference type="RefSeq" id="WP_133232288.1">
    <property type="nucleotide sequence ID" value="NZ_SOZE01000016.1"/>
</dbReference>
<dbReference type="Proteomes" id="UP000297540">
    <property type="component" value="Unassembled WGS sequence"/>
</dbReference>
<dbReference type="AlphaFoldDB" id="A0A4Y8SCG3"/>